<feature type="chain" id="PRO_5045107138" evidence="1">
    <location>
        <begin position="20"/>
        <end position="201"/>
    </location>
</feature>
<dbReference type="EMBL" id="JABRWQ010000002">
    <property type="protein sequence ID" value="NRD22451.1"/>
    <property type="molecule type" value="Genomic_DNA"/>
</dbReference>
<keyword evidence="3" id="KW-1185">Reference proteome</keyword>
<reference evidence="2 3" key="1">
    <citation type="journal article" date="2015" name="Int. J. Syst. Evol. Microbiol.">
        <title>Winogradskyella litoriviva sp. nov., isolated from coastal seawater.</title>
        <authorList>
            <person name="Nedashkovskaya O.I."/>
            <person name="Kukhlevskiy A.D."/>
            <person name="Zhukova N.V."/>
            <person name="Kim S.J."/>
            <person name="Rhee S.K."/>
            <person name="Mikhailov V.V."/>
        </authorList>
    </citation>
    <scope>NUCLEOTIDE SEQUENCE [LARGE SCALE GENOMIC DNA]</scope>
    <source>
        <strain evidence="2 3">KMM6491</strain>
    </source>
</reference>
<evidence type="ECO:0000256" key="1">
    <source>
        <dbReference type="SAM" id="SignalP"/>
    </source>
</evidence>
<dbReference type="Proteomes" id="UP000805085">
    <property type="component" value="Unassembled WGS sequence"/>
</dbReference>
<feature type="signal peptide" evidence="1">
    <location>
        <begin position="1"/>
        <end position="19"/>
    </location>
</feature>
<organism evidence="2 3">
    <name type="scientific">Winogradskyella litoriviva</name>
    <dbReference type="NCBI Taxonomy" id="1220182"/>
    <lineage>
        <taxon>Bacteria</taxon>
        <taxon>Pseudomonadati</taxon>
        <taxon>Bacteroidota</taxon>
        <taxon>Flavobacteriia</taxon>
        <taxon>Flavobacteriales</taxon>
        <taxon>Flavobacteriaceae</taxon>
        <taxon>Winogradskyella</taxon>
    </lineage>
</organism>
<sequence length="201" mass="23305">MKLKLLILFLFFISFSGWSQTKKHDYKDGYNFISKAEKYFKKNKIIKAEEYLIKARNSNYGFCGNAWAGAFSSIQLLEAEIENKKGNHNNALKILDSINGCSYGADCNRRDVIKIETLFLKHGKNIVINSFKNISEVKENPDDENNPYSVFLKELNYNFTFGGSFTWVSLDENGEPIEQEPTDNKFILIARKYNFYKLIEN</sequence>
<name>A0ABX2E405_9FLAO</name>
<proteinExistence type="predicted"/>
<evidence type="ECO:0000313" key="3">
    <source>
        <dbReference type="Proteomes" id="UP000805085"/>
    </source>
</evidence>
<comment type="caution">
    <text evidence="2">The sequence shown here is derived from an EMBL/GenBank/DDBJ whole genome shotgun (WGS) entry which is preliminary data.</text>
</comment>
<keyword evidence="1" id="KW-0732">Signal</keyword>
<evidence type="ECO:0000313" key="2">
    <source>
        <dbReference type="EMBL" id="NRD22451.1"/>
    </source>
</evidence>
<gene>
    <name evidence="2" type="ORF">HNV10_04315</name>
</gene>
<dbReference type="RefSeq" id="WP_173300126.1">
    <property type="nucleotide sequence ID" value="NZ_JABRWQ010000002.1"/>
</dbReference>
<protein>
    <submittedName>
        <fullName evidence="2">Uncharacterized protein</fullName>
    </submittedName>
</protein>
<accession>A0ABX2E405</accession>